<dbReference type="InterPro" id="IPR000101">
    <property type="entry name" value="GGT_peptidase"/>
</dbReference>
<feature type="chain" id="PRO_5041255895" description="Glutathione hydrolase proenzyme" evidence="13">
    <location>
        <begin position="21"/>
        <end position="580"/>
    </location>
</feature>
<comment type="catalytic activity">
    <reaction evidence="8 11">
        <text>an N-terminal (5-L-glutamyl)-[peptide] + an alpha-amino acid = 5-L-glutamyl amino acid + an N-terminal L-alpha-aminoacyl-[peptide]</text>
        <dbReference type="Rhea" id="RHEA:23904"/>
        <dbReference type="Rhea" id="RHEA-COMP:9780"/>
        <dbReference type="Rhea" id="RHEA-COMP:9795"/>
        <dbReference type="ChEBI" id="CHEBI:77644"/>
        <dbReference type="ChEBI" id="CHEBI:78597"/>
        <dbReference type="ChEBI" id="CHEBI:78599"/>
        <dbReference type="ChEBI" id="CHEBI:78608"/>
        <dbReference type="EC" id="2.3.2.2"/>
    </reaction>
</comment>
<comment type="pathway">
    <text evidence="11">Sulfur metabolism; glutathione metabolism.</text>
</comment>
<gene>
    <name evidence="14" type="primary">ggt</name>
    <name evidence="14" type="ORF">Q9312_02010</name>
</gene>
<dbReference type="SUPFAM" id="SSF56235">
    <property type="entry name" value="N-terminal nucleophile aminohydrolases (Ntn hydrolases)"/>
    <property type="match status" value="1"/>
</dbReference>
<keyword evidence="15" id="KW-1185">Reference proteome</keyword>
<comment type="subunit">
    <text evidence="11">This enzyme consists of two polypeptide chains, which are synthesized in precursor form from a single polypeptide.</text>
</comment>
<dbReference type="PRINTS" id="PR01210">
    <property type="entry name" value="GGTRANSPTASE"/>
</dbReference>
<dbReference type="EMBL" id="CP133548">
    <property type="protein sequence ID" value="WMS87709.1"/>
    <property type="molecule type" value="Genomic_DNA"/>
</dbReference>
<dbReference type="Pfam" id="PF01019">
    <property type="entry name" value="G_glu_transpept"/>
    <property type="match status" value="1"/>
</dbReference>
<evidence type="ECO:0000256" key="2">
    <source>
        <dbReference type="ARBA" id="ARBA00001089"/>
    </source>
</evidence>
<dbReference type="Proteomes" id="UP001239782">
    <property type="component" value="Chromosome"/>
</dbReference>
<dbReference type="InterPro" id="IPR055262">
    <property type="entry name" value="GGT_CS"/>
</dbReference>
<evidence type="ECO:0000256" key="11">
    <source>
        <dbReference type="RuleBase" id="RU368036"/>
    </source>
</evidence>
<dbReference type="NCBIfam" id="TIGR00066">
    <property type="entry name" value="g_glut_trans"/>
    <property type="match status" value="1"/>
</dbReference>
<comment type="catalytic activity">
    <reaction evidence="1 11">
        <text>an S-substituted glutathione + H2O = an S-substituted L-cysteinylglycine + L-glutamate</text>
        <dbReference type="Rhea" id="RHEA:59468"/>
        <dbReference type="ChEBI" id="CHEBI:15377"/>
        <dbReference type="ChEBI" id="CHEBI:29985"/>
        <dbReference type="ChEBI" id="CHEBI:90779"/>
        <dbReference type="ChEBI" id="CHEBI:143103"/>
        <dbReference type="EC" id="3.4.19.13"/>
    </reaction>
</comment>
<comment type="similarity">
    <text evidence="3 11">Belongs to the gamma-glutamyltransferase family.</text>
</comment>
<feature type="compositionally biased region" description="Polar residues" evidence="12">
    <location>
        <begin position="539"/>
        <end position="548"/>
    </location>
</feature>
<dbReference type="InterPro" id="IPR051792">
    <property type="entry name" value="GGT_bact"/>
</dbReference>
<dbReference type="EC" id="3.4.19.13" evidence="11"/>
<dbReference type="PANTHER" id="PTHR43199:SF1">
    <property type="entry name" value="GLUTATHIONE HYDROLASE PROENZYME"/>
    <property type="match status" value="1"/>
</dbReference>
<evidence type="ECO:0000256" key="12">
    <source>
        <dbReference type="SAM" id="MobiDB-lite"/>
    </source>
</evidence>
<feature type="binding site" evidence="10">
    <location>
        <position position="475"/>
    </location>
    <ligand>
        <name>L-glutamate</name>
        <dbReference type="ChEBI" id="CHEBI:29985"/>
    </ligand>
</feature>
<comment type="PTM">
    <text evidence="11">Cleaved by autocatalysis into a large and a small subunit.</text>
</comment>
<name>A0AA51RUF9_9GAMM</name>
<dbReference type="GO" id="GO:0036374">
    <property type="term" value="F:glutathione hydrolase activity"/>
    <property type="evidence" value="ECO:0007669"/>
    <property type="project" value="UniProtKB-UniRule"/>
</dbReference>
<evidence type="ECO:0000256" key="9">
    <source>
        <dbReference type="PIRSR" id="PIRSR600101-1"/>
    </source>
</evidence>
<evidence type="ECO:0000313" key="15">
    <source>
        <dbReference type="Proteomes" id="UP001239782"/>
    </source>
</evidence>
<dbReference type="GO" id="GO:0006750">
    <property type="term" value="P:glutathione biosynthetic process"/>
    <property type="evidence" value="ECO:0007669"/>
    <property type="project" value="UniProtKB-KW"/>
</dbReference>
<dbReference type="Gene3D" id="3.60.20.40">
    <property type="match status" value="1"/>
</dbReference>
<feature type="signal peptide" evidence="13">
    <location>
        <begin position="1"/>
        <end position="20"/>
    </location>
</feature>
<dbReference type="PROSITE" id="PS00462">
    <property type="entry name" value="G_GLU_TRANSPEPTIDASE"/>
    <property type="match status" value="1"/>
</dbReference>
<evidence type="ECO:0000256" key="4">
    <source>
        <dbReference type="ARBA" id="ARBA00022679"/>
    </source>
</evidence>
<feature type="compositionally biased region" description="Polar residues" evidence="12">
    <location>
        <begin position="571"/>
        <end position="580"/>
    </location>
</feature>
<protein>
    <recommendedName>
        <fullName evidence="11">Glutathione hydrolase proenzyme</fullName>
        <ecNumber evidence="11">2.3.2.2</ecNumber>
        <ecNumber evidence="11">3.4.19.13</ecNumber>
    </recommendedName>
    <component>
        <recommendedName>
            <fullName evidence="11">Glutathione hydrolase large chain</fullName>
        </recommendedName>
    </component>
    <component>
        <recommendedName>
            <fullName evidence="11">Glutathione hydrolase small chain</fullName>
        </recommendedName>
    </component>
</protein>
<dbReference type="GO" id="GO:0006751">
    <property type="term" value="P:glutathione catabolic process"/>
    <property type="evidence" value="ECO:0007669"/>
    <property type="project" value="UniProtKB-UniRule"/>
</dbReference>
<dbReference type="EC" id="2.3.2.2" evidence="11"/>
<feature type="binding site" evidence="10">
    <location>
        <begin position="400"/>
        <end position="402"/>
    </location>
    <ligand>
        <name>L-glutamate</name>
        <dbReference type="ChEBI" id="CHEBI:29985"/>
    </ligand>
</feature>
<evidence type="ECO:0000256" key="6">
    <source>
        <dbReference type="ARBA" id="ARBA00023145"/>
    </source>
</evidence>
<dbReference type="RefSeq" id="WP_309202853.1">
    <property type="nucleotide sequence ID" value="NZ_CP133548.1"/>
</dbReference>
<accession>A0AA51RUF9</accession>
<dbReference type="InterPro" id="IPR043138">
    <property type="entry name" value="GGT_lsub"/>
</dbReference>
<organism evidence="14 15">
    <name type="scientific">Pleionea litopenaei</name>
    <dbReference type="NCBI Taxonomy" id="3070815"/>
    <lineage>
        <taxon>Bacteria</taxon>
        <taxon>Pseudomonadati</taxon>
        <taxon>Pseudomonadota</taxon>
        <taxon>Gammaproteobacteria</taxon>
        <taxon>Oceanospirillales</taxon>
        <taxon>Pleioneaceae</taxon>
        <taxon>Pleionea</taxon>
    </lineage>
</organism>
<feature type="binding site" evidence="10">
    <location>
        <position position="424"/>
    </location>
    <ligand>
        <name>L-glutamate</name>
        <dbReference type="ChEBI" id="CHEBI:29985"/>
    </ligand>
</feature>
<feature type="binding site" evidence="10">
    <location>
        <position position="105"/>
    </location>
    <ligand>
        <name>L-glutamate</name>
        <dbReference type="ChEBI" id="CHEBI:29985"/>
    </ligand>
</feature>
<evidence type="ECO:0000256" key="3">
    <source>
        <dbReference type="ARBA" id="ARBA00009381"/>
    </source>
</evidence>
<dbReference type="InterPro" id="IPR029055">
    <property type="entry name" value="Ntn_hydrolases_N"/>
</dbReference>
<evidence type="ECO:0000256" key="7">
    <source>
        <dbReference type="ARBA" id="ARBA00023315"/>
    </source>
</evidence>
<comment type="catalytic activity">
    <reaction evidence="2 11">
        <text>glutathione + H2O = L-cysteinylglycine + L-glutamate</text>
        <dbReference type="Rhea" id="RHEA:28807"/>
        <dbReference type="ChEBI" id="CHEBI:15377"/>
        <dbReference type="ChEBI" id="CHEBI:29985"/>
        <dbReference type="ChEBI" id="CHEBI:57925"/>
        <dbReference type="ChEBI" id="CHEBI:61694"/>
        <dbReference type="EC" id="3.4.19.13"/>
    </reaction>
</comment>
<keyword evidence="7 11" id="KW-0012">Acyltransferase</keyword>
<proteinExistence type="inferred from homology"/>
<keyword evidence="11" id="KW-0317">Glutathione biosynthesis</keyword>
<dbReference type="GO" id="GO:0103068">
    <property type="term" value="F:leukotriene C4 gamma-glutamyl transferase activity"/>
    <property type="evidence" value="ECO:0007669"/>
    <property type="project" value="UniProtKB-EC"/>
</dbReference>
<keyword evidence="6 11" id="KW-0865">Zymogen</keyword>
<dbReference type="AlphaFoldDB" id="A0AA51RUF9"/>
<dbReference type="KEGG" id="plei:Q9312_02010"/>
<feature type="binding site" evidence="10">
    <location>
        <begin position="453"/>
        <end position="454"/>
    </location>
    <ligand>
        <name>L-glutamate</name>
        <dbReference type="ChEBI" id="CHEBI:29985"/>
    </ligand>
</feature>
<reference evidence="14 15" key="1">
    <citation type="submission" date="2023-08" db="EMBL/GenBank/DDBJ databases">
        <title>Pleionea litopenaei sp. nov., isolated from stomach of juvenile Litopenaeus vannamei.</title>
        <authorList>
            <person name="Rho A.M."/>
            <person name="Hwang C.Y."/>
        </authorList>
    </citation>
    <scope>NUCLEOTIDE SEQUENCE [LARGE SCALE GENOMIC DNA]</scope>
    <source>
        <strain evidence="14 15">HL-JVS1</strain>
    </source>
</reference>
<dbReference type="Gene3D" id="1.10.246.130">
    <property type="match status" value="1"/>
</dbReference>
<keyword evidence="5 11" id="KW-0378">Hydrolase</keyword>
<evidence type="ECO:0000256" key="5">
    <source>
        <dbReference type="ARBA" id="ARBA00022801"/>
    </source>
</evidence>
<keyword evidence="13" id="KW-0732">Signal</keyword>
<sequence>MILKSTLRFFIALCCVNAIANDALIEWESIHQPIRSDGGMVASQEFRASKVAADILAQGGNAIDAAVALGFAEAVTLPKAGNIGGGGFMLIYLAKEDRFIAIDYREMAPSKASASMFLDENGNVDKNSARYSTKSSGVPGTVAGLLHALENYGSFKREQVLQPAIDLAKDGITADYPFLDSLEARKTRLIQDPEVARWYFKPDGMSYRPGEIMRFTDLAETLERVKLKGADGFYKGKTAQLFETYMKNNNGFIAASDMANYQAKERPVIRGTYRGYDVVSMPPPSSGGVHIIQALNILENFSFDDVQWGSSQHIHLLTETFKRIYADRSKHLGDPDFIAVPVEQLINKDYAKQLAKSISLEKATPSENILPSKFQIKESNQTTHFSVIDRWGNIVTNTYTLNFSFGSGKIVPGTGVFLNNEMDDFSAKPGSPNAYGLLGGKANAIEANKRPLSSMTPTIILKNKRPVLVTGSPGGSRIITTVLHQIVNVIDFGMNIADAANMPRFHHQWYPDKIFIEPGFGAEVLLRLKQLGHTMSNSRVSGSVQSVAKNEKGEALGASDPRRQGAKTIGVMQSGQMIEH</sequence>
<evidence type="ECO:0000256" key="10">
    <source>
        <dbReference type="PIRSR" id="PIRSR600101-2"/>
    </source>
</evidence>
<evidence type="ECO:0000256" key="1">
    <source>
        <dbReference type="ARBA" id="ARBA00001049"/>
    </source>
</evidence>
<dbReference type="PANTHER" id="PTHR43199">
    <property type="entry name" value="GLUTATHIONE HYDROLASE"/>
    <property type="match status" value="1"/>
</dbReference>
<keyword evidence="4 11" id="KW-0808">Transferase</keyword>
<feature type="active site" description="Nucleophile" evidence="9">
    <location>
        <position position="382"/>
    </location>
</feature>
<feature type="region of interest" description="Disordered" evidence="12">
    <location>
        <begin position="539"/>
        <end position="580"/>
    </location>
</feature>
<evidence type="ECO:0000256" key="8">
    <source>
        <dbReference type="ARBA" id="ARBA00047417"/>
    </source>
</evidence>
<evidence type="ECO:0000313" key="14">
    <source>
        <dbReference type="EMBL" id="WMS87709.1"/>
    </source>
</evidence>
<evidence type="ECO:0000256" key="13">
    <source>
        <dbReference type="SAM" id="SignalP"/>
    </source>
</evidence>
<dbReference type="InterPro" id="IPR043137">
    <property type="entry name" value="GGT_ssub_C"/>
</dbReference>